<dbReference type="Gene3D" id="3.40.50.11610">
    <property type="entry name" value="Multifunctional 2-oxoglutarate metabolism enzyme, C-terminal domain"/>
    <property type="match status" value="1"/>
</dbReference>
<feature type="region of interest" description="Disordered" evidence="6">
    <location>
        <begin position="51"/>
        <end position="94"/>
    </location>
</feature>
<evidence type="ECO:0000256" key="3">
    <source>
        <dbReference type="ARBA" id="ARBA00023002"/>
    </source>
</evidence>
<keyword evidence="9" id="KW-1185">Reference proteome</keyword>
<dbReference type="InterPro" id="IPR001017">
    <property type="entry name" value="DH_E1"/>
</dbReference>
<feature type="region of interest" description="Disordered" evidence="6">
    <location>
        <begin position="905"/>
        <end position="925"/>
    </location>
</feature>
<dbReference type="RefSeq" id="WP_263276832.1">
    <property type="nucleotide sequence ID" value="NZ_CP106795.1"/>
</dbReference>
<dbReference type="InterPro" id="IPR005475">
    <property type="entry name" value="Transketolase-like_Pyr-bd"/>
</dbReference>
<evidence type="ECO:0000256" key="1">
    <source>
        <dbReference type="ARBA" id="ARBA00001964"/>
    </source>
</evidence>
<name>A0ABY6EG99_9ACTN</name>
<sequence length="941" mass="101620">MASQSDTTQAVAHRREFGLNEWVVDEQRQRYLDDPGSVDRAWRDFFATTTSPAAAAFPNPRTGPRTPVSPDASATSPIGPGRTGADPGPRDDDATALGAVRVAALIHAYRVRGHLTADTDPLTARAAAARPELDAAAFGLHDTDRTASFVVDGFAGRATMTLDEVLGALREFYCGTAGFEYMHLQDASERRWIQQRVESPRSGPDPAEQLRILHRLGAAEAFETFLQTKYVGQKRYSLEGGESAVVLLDALLLRAIEDGVTEAVIGMAHRGRLNVLANIVGKSYAQIFDEFEDTADIRSVQGSGDVKYHLGAEGVYRSQGGGSIAVSVVANPSHLEIVGPVAQGVVRAKQDMAANPDAPFAVLPVVVHGDAAFAGQGVVAETLNMSQLPGYRTGGTVHVVVDNQVGFTTLPTAGRSSTYATDVARMVEAPIFHVNGDDPEAVDRVARLAFDYRQTFHKDVVVDLVCYRRHGHSEVDDPSVTQPVMYDLIDATPSVRTAYAESLVARGDVGERQVESARRAYRDRLEAAFAETRALPAPAEGSPAAGLRTSPRVVRTVTAIDEETARKVMAAQTDLPQGFTVHPRVLPQLHRRTATLDTGAVDWATAETLAIGSLLLEGHPVRLAGQDSRRGTFGQRHAVLTDRLTGAEHTPLRSLGARAEGFTPYDSMLSELAALAFEYGYALARPEGLVLWEAQFGDFVNGAQTVVDEYIASAEQKWGQRSAVTLLLPHGLEGQGPDHSSARIERFLQLCAQDNMTVALPSLPGNYFHLLREQALGGSGDTARPLVVFTPKSMLRSKAATSALAEFTRGGFRPVLPDSTRDPGRVTRVLLCAGKVYYDLDAHRKASDSADTAIVRVERLYPFPEDELAAELARFPATADVRWVQEEPANQGAWSFLAPRLHRPAGRPVDRVSRPEAPAPAVGSARRHALEQQALVASAFR</sequence>
<keyword evidence="8" id="KW-0456">Lyase</keyword>
<keyword evidence="4" id="KW-0786">Thiamine pyrophosphate</keyword>
<protein>
    <submittedName>
        <fullName evidence="8">Multifunctional oxoglutarate decarboxylase/oxoglutarate dehydrogenase thiamine pyrophosphate-binding subunit/dihydrolipoyllysine-residue succinyltransferase subunit</fullName>
        <ecNumber evidence="8">4.1.1.71</ecNumber>
    </submittedName>
</protein>
<dbReference type="NCBIfam" id="NF008907">
    <property type="entry name" value="PRK12270.1"/>
    <property type="match status" value="1"/>
</dbReference>
<dbReference type="Gene3D" id="3.40.50.12470">
    <property type="match status" value="1"/>
</dbReference>
<feature type="compositionally biased region" description="Low complexity" evidence="6">
    <location>
        <begin position="51"/>
        <end position="60"/>
    </location>
</feature>
<dbReference type="InterPro" id="IPR029061">
    <property type="entry name" value="THDP-binding"/>
</dbReference>
<dbReference type="NCBIfam" id="NF006914">
    <property type="entry name" value="PRK09404.1"/>
    <property type="match status" value="1"/>
</dbReference>
<dbReference type="SMART" id="SM00861">
    <property type="entry name" value="Transket_pyr"/>
    <property type="match status" value="1"/>
</dbReference>
<dbReference type="EMBL" id="CP106795">
    <property type="protein sequence ID" value="UXY33513.1"/>
    <property type="molecule type" value="Genomic_DNA"/>
</dbReference>
<dbReference type="InterPro" id="IPR042179">
    <property type="entry name" value="KGD_C_sf"/>
</dbReference>
<dbReference type="SUPFAM" id="SSF52518">
    <property type="entry name" value="Thiamin diphosphate-binding fold (THDP-binding)"/>
    <property type="match status" value="2"/>
</dbReference>
<evidence type="ECO:0000256" key="4">
    <source>
        <dbReference type="ARBA" id="ARBA00023052"/>
    </source>
</evidence>
<keyword evidence="3" id="KW-0560">Oxidoreductase</keyword>
<dbReference type="NCBIfam" id="TIGR00239">
    <property type="entry name" value="2oxo_dh_E1"/>
    <property type="match status" value="1"/>
</dbReference>
<dbReference type="GO" id="GO:0008683">
    <property type="term" value="F:2-oxoglutarate decarboxylase activity"/>
    <property type="evidence" value="ECO:0007669"/>
    <property type="project" value="UniProtKB-EC"/>
</dbReference>
<reference evidence="8" key="1">
    <citation type="submission" date="2022-10" db="EMBL/GenBank/DDBJ databases">
        <authorList>
            <person name="Mo P."/>
        </authorList>
    </citation>
    <scope>NUCLEOTIDE SEQUENCE</scope>
    <source>
        <strain evidence="8">HUAS 14-6</strain>
    </source>
</reference>
<evidence type="ECO:0000256" key="6">
    <source>
        <dbReference type="SAM" id="MobiDB-lite"/>
    </source>
</evidence>
<dbReference type="CDD" id="cd02016">
    <property type="entry name" value="TPP_E1_OGDC_like"/>
    <property type="match status" value="1"/>
</dbReference>
<dbReference type="InterPro" id="IPR031717">
    <property type="entry name" value="ODO-1/KGD_C"/>
</dbReference>
<dbReference type="Gene3D" id="1.10.287.1150">
    <property type="entry name" value="TPP helical domain"/>
    <property type="match status" value="1"/>
</dbReference>
<comment type="catalytic activity">
    <reaction evidence="5">
        <text>N(6)-[(R)-lipoyl]-L-lysyl-[protein] + 2-oxoglutarate + H(+) = N(6)-[(R)-S(8)-succinyldihydrolipoyl]-L-lysyl-[protein] + CO2</text>
        <dbReference type="Rhea" id="RHEA:12188"/>
        <dbReference type="Rhea" id="RHEA-COMP:10474"/>
        <dbReference type="Rhea" id="RHEA-COMP:20092"/>
        <dbReference type="ChEBI" id="CHEBI:15378"/>
        <dbReference type="ChEBI" id="CHEBI:16526"/>
        <dbReference type="ChEBI" id="CHEBI:16810"/>
        <dbReference type="ChEBI" id="CHEBI:83099"/>
        <dbReference type="ChEBI" id="CHEBI:83120"/>
        <dbReference type="EC" id="1.2.4.2"/>
    </reaction>
</comment>
<accession>A0ABY6EG99</accession>
<dbReference type="Gene3D" id="3.40.50.970">
    <property type="match status" value="1"/>
</dbReference>
<evidence type="ECO:0000256" key="5">
    <source>
        <dbReference type="ARBA" id="ARBA00051911"/>
    </source>
</evidence>
<dbReference type="PANTHER" id="PTHR23152:SF4">
    <property type="entry name" value="2-OXOADIPATE DEHYDROGENASE COMPLEX COMPONENT E1"/>
    <property type="match status" value="1"/>
</dbReference>
<comment type="cofactor">
    <cofactor evidence="1">
        <name>thiamine diphosphate</name>
        <dbReference type="ChEBI" id="CHEBI:58937"/>
    </cofactor>
</comment>
<dbReference type="Pfam" id="PF00676">
    <property type="entry name" value="E1_dh"/>
    <property type="match status" value="1"/>
</dbReference>
<dbReference type="InterPro" id="IPR011603">
    <property type="entry name" value="2oxoglutarate_DH_E1"/>
</dbReference>
<feature type="domain" description="Transketolase-like pyrimidine-binding" evidence="7">
    <location>
        <begin position="601"/>
        <end position="797"/>
    </location>
</feature>
<dbReference type="EC" id="4.1.1.71" evidence="8"/>
<keyword evidence="2" id="KW-0816">Tricarboxylic acid cycle</keyword>
<evidence type="ECO:0000313" key="9">
    <source>
        <dbReference type="Proteomes" id="UP001060733"/>
    </source>
</evidence>
<organism evidence="8 9">
    <name type="scientific">Streptomyces albidocamelliae</name>
    <dbReference type="NCBI Taxonomy" id="2981135"/>
    <lineage>
        <taxon>Bacteria</taxon>
        <taxon>Bacillati</taxon>
        <taxon>Actinomycetota</taxon>
        <taxon>Actinomycetes</taxon>
        <taxon>Kitasatosporales</taxon>
        <taxon>Streptomycetaceae</taxon>
        <taxon>Streptomyces</taxon>
    </lineage>
</organism>
<dbReference type="Proteomes" id="UP001060733">
    <property type="component" value="Chromosome"/>
</dbReference>
<dbReference type="PIRSF" id="PIRSF000157">
    <property type="entry name" value="Oxoglu_dh_E1"/>
    <property type="match status" value="1"/>
</dbReference>
<evidence type="ECO:0000313" key="8">
    <source>
        <dbReference type="EMBL" id="UXY33513.1"/>
    </source>
</evidence>
<dbReference type="PANTHER" id="PTHR23152">
    <property type="entry name" value="2-OXOGLUTARATE DEHYDROGENASE"/>
    <property type="match status" value="1"/>
</dbReference>
<proteinExistence type="predicted"/>
<dbReference type="Pfam" id="PF02779">
    <property type="entry name" value="Transket_pyr"/>
    <property type="match status" value="1"/>
</dbReference>
<evidence type="ECO:0000256" key="2">
    <source>
        <dbReference type="ARBA" id="ARBA00022532"/>
    </source>
</evidence>
<gene>
    <name evidence="8" type="ORF">N8I86_01405</name>
</gene>
<dbReference type="Pfam" id="PF16870">
    <property type="entry name" value="OxoGdeHyase_C"/>
    <property type="match status" value="1"/>
</dbReference>
<evidence type="ECO:0000259" key="7">
    <source>
        <dbReference type="SMART" id="SM00861"/>
    </source>
</evidence>